<organism evidence="2 3">
    <name type="scientific">Acipenser ruthenus</name>
    <name type="common">Sterlet sturgeon</name>
    <dbReference type="NCBI Taxonomy" id="7906"/>
    <lineage>
        <taxon>Eukaryota</taxon>
        <taxon>Metazoa</taxon>
        <taxon>Chordata</taxon>
        <taxon>Craniata</taxon>
        <taxon>Vertebrata</taxon>
        <taxon>Euteleostomi</taxon>
        <taxon>Actinopterygii</taxon>
        <taxon>Chondrostei</taxon>
        <taxon>Acipenseriformes</taxon>
        <taxon>Acipenseridae</taxon>
        <taxon>Acipenser</taxon>
    </lineage>
</organism>
<dbReference type="AlphaFoldDB" id="A0A444UI57"/>
<dbReference type="SUPFAM" id="SSF52266">
    <property type="entry name" value="SGNH hydrolase"/>
    <property type="match status" value="1"/>
</dbReference>
<keyword evidence="3" id="KW-1185">Reference proteome</keyword>
<gene>
    <name evidence="2" type="ORF">EOD39_4479</name>
</gene>
<dbReference type="Gene3D" id="3.40.50.1110">
    <property type="entry name" value="SGNH hydrolase"/>
    <property type="match status" value="1"/>
</dbReference>
<evidence type="ECO:0000313" key="2">
    <source>
        <dbReference type="EMBL" id="RXM34849.1"/>
    </source>
</evidence>
<comment type="caution">
    <text evidence="2">The sequence shown here is derived from an EMBL/GenBank/DDBJ whole genome shotgun (WGS) entry which is preliminary data.</text>
</comment>
<protein>
    <recommendedName>
        <fullName evidence="4">SGNH hydrolase-type esterase domain-containing protein</fullName>
    </recommendedName>
</protein>
<dbReference type="EMBL" id="SCEB01214527">
    <property type="protein sequence ID" value="RXM34849.1"/>
    <property type="molecule type" value="Genomic_DNA"/>
</dbReference>
<name>A0A444UI57_ACIRT</name>
<accession>A0A444UI57</accession>
<evidence type="ECO:0000313" key="3">
    <source>
        <dbReference type="Proteomes" id="UP000289886"/>
    </source>
</evidence>
<reference evidence="2 3" key="1">
    <citation type="submission" date="2019-01" db="EMBL/GenBank/DDBJ databases">
        <title>Draft Genome and Complete Hox-Cluster Characterization of the Sterlet Sturgeon (Acipenser ruthenus).</title>
        <authorList>
            <person name="Wei Q."/>
        </authorList>
    </citation>
    <scope>NUCLEOTIDE SEQUENCE [LARGE SCALE GENOMIC DNA]</scope>
    <source>
        <strain evidence="2">WHYD16114868_AA</strain>
        <tissue evidence="2">Blood</tissue>
    </source>
</reference>
<proteinExistence type="predicted"/>
<feature type="region of interest" description="Disordered" evidence="1">
    <location>
        <begin position="184"/>
        <end position="240"/>
    </location>
</feature>
<dbReference type="Proteomes" id="UP000289886">
    <property type="component" value="Unassembled WGS sequence"/>
</dbReference>
<evidence type="ECO:0008006" key="4">
    <source>
        <dbReference type="Google" id="ProtNLM"/>
    </source>
</evidence>
<evidence type="ECO:0000256" key="1">
    <source>
        <dbReference type="SAM" id="MobiDB-lite"/>
    </source>
</evidence>
<dbReference type="InterPro" id="IPR036514">
    <property type="entry name" value="SGNH_hydro_sf"/>
</dbReference>
<sequence length="276" mass="30616">MKRREKTITKELQGLREQLHSMLAKKKTNAEVALLIDSNGKYLDMRRLFPSRRVNNIRCTNTERALQLLNRDTLGSPSCIVIHTGTNDLGSLRHDTAKAVRRVAERATQEFPDSRVVISTLLPRADTHPHTINAVNAEITRGCAALPNVHLAHHPTVGPWHLYDKVHLNQEGVKVFAKTLKDAAMGRSPASPPRSSASRGQRSMQPPRTAAHTSRPRSTVQPPAIRPPTRPTTARLSDHQQQLSYAATLSRPTPPAPTELGEIKQLLSILCSRLLN</sequence>
<feature type="compositionally biased region" description="Low complexity" evidence="1">
    <location>
        <begin position="184"/>
        <end position="203"/>
    </location>
</feature>